<keyword evidence="1" id="KW-0812">Transmembrane</keyword>
<comment type="caution">
    <text evidence="2">The sequence shown here is derived from an EMBL/GenBank/DDBJ whole genome shotgun (WGS) entry which is preliminary data.</text>
</comment>
<sequence>METMTESMHQIAIKTKKETVSMRIITLVTLFFLPGTFISTIMSTDIVQYKISDNGKSQEIFQLGALQLYLAITLPLMFITFASWYGVYYWVDWKEKAKERVKRMRGGV</sequence>
<dbReference type="OrthoDB" id="5396681at2759"/>
<evidence type="ECO:0000313" key="2">
    <source>
        <dbReference type="EMBL" id="EHL03833.1"/>
    </source>
</evidence>
<keyword evidence="3" id="KW-1185">Reference proteome</keyword>
<dbReference type="HOGENOM" id="CLU_2197248_0_0_1"/>
<evidence type="ECO:0000256" key="1">
    <source>
        <dbReference type="SAM" id="Phobius"/>
    </source>
</evidence>
<name>H0EC90_GLAL7</name>
<gene>
    <name evidence="2" type="ORF">M7I_0023</name>
</gene>
<proteinExistence type="predicted"/>
<dbReference type="InParanoid" id="H0EC90"/>
<organism evidence="2 3">
    <name type="scientific">Glarea lozoyensis (strain ATCC 74030 / MF5533)</name>
    <dbReference type="NCBI Taxonomy" id="1104152"/>
    <lineage>
        <taxon>Eukaryota</taxon>
        <taxon>Fungi</taxon>
        <taxon>Dikarya</taxon>
        <taxon>Ascomycota</taxon>
        <taxon>Pezizomycotina</taxon>
        <taxon>Leotiomycetes</taxon>
        <taxon>Helotiales</taxon>
        <taxon>Helotiaceae</taxon>
        <taxon>Glarea</taxon>
    </lineage>
</organism>
<dbReference type="Proteomes" id="UP000005446">
    <property type="component" value="Unassembled WGS sequence"/>
</dbReference>
<accession>H0EC90</accession>
<keyword evidence="1" id="KW-0472">Membrane</keyword>
<keyword evidence="1" id="KW-1133">Transmembrane helix</keyword>
<dbReference type="Gene3D" id="1.20.58.340">
    <property type="entry name" value="Magnesium transport protein CorA, transmembrane region"/>
    <property type="match status" value="1"/>
</dbReference>
<protein>
    <submittedName>
        <fullName evidence="2">Uncharacterized protein</fullName>
    </submittedName>
</protein>
<dbReference type="AlphaFoldDB" id="H0EC90"/>
<dbReference type="EMBL" id="AGUE01000001">
    <property type="protein sequence ID" value="EHL03833.1"/>
    <property type="molecule type" value="Genomic_DNA"/>
</dbReference>
<reference evidence="2 3" key="1">
    <citation type="journal article" date="2012" name="Eukaryot. Cell">
        <title>Genome sequence of the fungus Glarea lozoyensis: the first genome sequence of a species from the Helotiaceae family.</title>
        <authorList>
            <person name="Youssar L."/>
            <person name="Gruening B.A."/>
            <person name="Erxleben A."/>
            <person name="Guenther S."/>
            <person name="Huettel W."/>
        </authorList>
    </citation>
    <scope>NUCLEOTIDE SEQUENCE [LARGE SCALE GENOMIC DNA]</scope>
    <source>
        <strain evidence="3">ATCC 74030 / MF5533</strain>
    </source>
</reference>
<feature type="transmembrane region" description="Helical" evidence="1">
    <location>
        <begin position="68"/>
        <end position="91"/>
    </location>
</feature>
<feature type="transmembrane region" description="Helical" evidence="1">
    <location>
        <begin position="20"/>
        <end position="42"/>
    </location>
</feature>
<evidence type="ECO:0000313" key="3">
    <source>
        <dbReference type="Proteomes" id="UP000005446"/>
    </source>
</evidence>